<feature type="domain" description="SEP" evidence="12">
    <location>
        <begin position="256"/>
        <end position="320"/>
    </location>
</feature>
<evidence type="ECO:0000256" key="3">
    <source>
        <dbReference type="ARBA" id="ARBA00023054"/>
    </source>
</evidence>
<dbReference type="HOGENOM" id="CLU_044433_0_1_1"/>
<dbReference type="PROSITE" id="PS51399">
    <property type="entry name" value="SEP"/>
    <property type="match status" value="1"/>
</dbReference>
<dbReference type="PANTHER" id="PTHR23333:SF4">
    <property type="entry name" value="UBX DOMAIN-CONTAINING PROTEIN 11"/>
    <property type="match status" value="1"/>
</dbReference>
<feature type="region of interest" description="Disordered" evidence="11">
    <location>
        <begin position="1"/>
        <end position="37"/>
    </location>
</feature>
<comment type="subunit">
    <text evidence="6">Interacts with GNA12, GNA13, RND1, RND2 and RND3.</text>
</comment>
<evidence type="ECO:0000256" key="8">
    <source>
        <dbReference type="ARBA" id="ARBA00075811"/>
    </source>
</evidence>
<evidence type="ECO:0000256" key="7">
    <source>
        <dbReference type="ARBA" id="ARBA00073759"/>
    </source>
</evidence>
<dbReference type="Gene3D" id="3.30.420.210">
    <property type="entry name" value="SEP domain"/>
    <property type="match status" value="1"/>
</dbReference>
<organism evidence="13 14">
    <name type="scientific">Strigamia maritima</name>
    <name type="common">European centipede</name>
    <name type="synonym">Geophilus maritimus</name>
    <dbReference type="NCBI Taxonomy" id="126957"/>
    <lineage>
        <taxon>Eukaryota</taxon>
        <taxon>Metazoa</taxon>
        <taxon>Ecdysozoa</taxon>
        <taxon>Arthropoda</taxon>
        <taxon>Myriapoda</taxon>
        <taxon>Chilopoda</taxon>
        <taxon>Pleurostigmophora</taxon>
        <taxon>Geophilomorpha</taxon>
        <taxon>Linotaeniidae</taxon>
        <taxon>Strigamia</taxon>
    </lineage>
</organism>
<feature type="coiled-coil region" evidence="10">
    <location>
        <begin position="102"/>
        <end position="143"/>
    </location>
</feature>
<dbReference type="AlphaFoldDB" id="T1J3W0"/>
<dbReference type="GO" id="GO:0043161">
    <property type="term" value="P:proteasome-mediated ubiquitin-dependent protein catabolic process"/>
    <property type="evidence" value="ECO:0007669"/>
    <property type="project" value="TreeGrafter"/>
</dbReference>
<evidence type="ECO:0000256" key="2">
    <source>
        <dbReference type="ARBA" id="ARBA00022490"/>
    </source>
</evidence>
<dbReference type="EMBL" id="JH431832">
    <property type="status" value="NOT_ANNOTATED_CDS"/>
    <property type="molecule type" value="Genomic_DNA"/>
</dbReference>
<reference evidence="13" key="2">
    <citation type="submission" date="2015-02" db="UniProtKB">
        <authorList>
            <consortium name="EnsemblMetazoa"/>
        </authorList>
    </citation>
    <scope>IDENTIFICATION</scope>
</reference>
<reference evidence="14" key="1">
    <citation type="submission" date="2011-05" db="EMBL/GenBank/DDBJ databases">
        <authorList>
            <person name="Richards S.R."/>
            <person name="Qu J."/>
            <person name="Jiang H."/>
            <person name="Jhangiani S.N."/>
            <person name="Agravi P."/>
            <person name="Goodspeed R."/>
            <person name="Gross S."/>
            <person name="Mandapat C."/>
            <person name="Jackson L."/>
            <person name="Mathew T."/>
            <person name="Pu L."/>
            <person name="Thornton R."/>
            <person name="Saada N."/>
            <person name="Wilczek-Boney K.B."/>
            <person name="Lee S."/>
            <person name="Kovar C."/>
            <person name="Wu Y."/>
            <person name="Scherer S.E."/>
            <person name="Worley K.C."/>
            <person name="Muzny D.M."/>
            <person name="Gibbs R."/>
        </authorList>
    </citation>
    <scope>NUCLEOTIDE SEQUENCE</scope>
    <source>
        <strain evidence="14">Brora</strain>
    </source>
</reference>
<dbReference type="InterPro" id="IPR012989">
    <property type="entry name" value="SEP_domain"/>
</dbReference>
<dbReference type="GO" id="GO:0043130">
    <property type="term" value="F:ubiquitin binding"/>
    <property type="evidence" value="ECO:0007669"/>
    <property type="project" value="TreeGrafter"/>
</dbReference>
<evidence type="ECO:0000256" key="5">
    <source>
        <dbReference type="ARBA" id="ARBA00059434"/>
    </source>
</evidence>
<comment type="subcellular location">
    <subcellularLocation>
        <location evidence="1">Cytoplasm</location>
        <location evidence="1">Cytoskeleton</location>
    </subcellularLocation>
</comment>
<dbReference type="eggNOG" id="KOG2086">
    <property type="taxonomic scope" value="Eukaryota"/>
</dbReference>
<evidence type="ECO:0000313" key="14">
    <source>
        <dbReference type="Proteomes" id="UP000014500"/>
    </source>
</evidence>
<dbReference type="PhylomeDB" id="T1J3W0"/>
<dbReference type="PANTHER" id="PTHR23333">
    <property type="entry name" value="UBX DOMAIN CONTAINING PROTEIN"/>
    <property type="match status" value="1"/>
</dbReference>
<keyword evidence="4" id="KW-0206">Cytoskeleton</keyword>
<sequence length="484" mass="54775">MTTPISSLKKTKRSPLPSPSQPTADSSDSFRHPDFSDDQIQHLTENVPAFRLIRTMRPFRQSECGLSLLETINTNPRGCDDSSTLKDVDSSSTLSSNDHELISLLMSRLVQLENRLSDAHKQLLDKEKKIYKLEDKLRSLEKIDYNAASSSELDLQYKKLQQQVSEMEKFLNDYGMIWIGSKRSSSLLSTTTSESSKEDRIKSDLLWKPDSSVSTNKEFHVDYDLVVGNIKELNILAGDGKSQIDVTSGSAKLKTIEPIPLTLYANGILMFAGPFRPFTDTRTRDCIQDFMDGFYPSELQPLYPEGVPFKVSDKRHVVYRGNKIPFTGVGMHLFGDETSEQETDPDMKECLLVTSDFTSRPSSTRRFLEKLPKVVINSGKLFNIRDSIAHTIQDPPKINNKIVNVPTPASKRNNGQKSKRRTISIRVKSEAGTEVYLLKLYVDDTFADMCKYLDSCRPDSSEYEIISLCPYKVFNNKNATLRES</sequence>
<evidence type="ECO:0000259" key="12">
    <source>
        <dbReference type="PROSITE" id="PS51399"/>
    </source>
</evidence>
<dbReference type="SUPFAM" id="SSF102848">
    <property type="entry name" value="NSFL1 (p97 ATPase) cofactor p47, SEP domain"/>
    <property type="match status" value="1"/>
</dbReference>
<dbReference type="Proteomes" id="UP000014500">
    <property type="component" value="Unassembled WGS sequence"/>
</dbReference>
<dbReference type="InterPro" id="IPR036241">
    <property type="entry name" value="NSFL1C_SEP_dom_sf"/>
</dbReference>
<keyword evidence="2" id="KW-0963">Cytoplasm</keyword>
<proteinExistence type="predicted"/>
<keyword evidence="14" id="KW-1185">Reference proteome</keyword>
<evidence type="ECO:0000256" key="6">
    <source>
        <dbReference type="ARBA" id="ARBA00062345"/>
    </source>
</evidence>
<protein>
    <recommendedName>
        <fullName evidence="7">UBX domain-containing protein 11</fullName>
    </recommendedName>
    <alternativeName>
        <fullName evidence="9">Socius</fullName>
    </alternativeName>
    <alternativeName>
        <fullName evidence="8">UBX domain-containing protein 5</fullName>
    </alternativeName>
</protein>
<evidence type="ECO:0000256" key="11">
    <source>
        <dbReference type="SAM" id="MobiDB-lite"/>
    </source>
</evidence>
<dbReference type="Pfam" id="PF08059">
    <property type="entry name" value="SEP"/>
    <property type="match status" value="1"/>
</dbReference>
<evidence type="ECO:0000256" key="9">
    <source>
        <dbReference type="ARBA" id="ARBA00081109"/>
    </source>
</evidence>
<evidence type="ECO:0000313" key="13">
    <source>
        <dbReference type="EnsemblMetazoa" id="SMAR008283-PA"/>
    </source>
</evidence>
<evidence type="ECO:0000256" key="1">
    <source>
        <dbReference type="ARBA" id="ARBA00004245"/>
    </source>
</evidence>
<name>T1J3W0_STRMM</name>
<keyword evidence="3 10" id="KW-0175">Coiled coil</keyword>
<comment type="function">
    <text evidence="5">May be involved in the reorganization of actin cytoskeleton mediated by RND1, RND2 and RND3. Promotes RHOA activation mediated by GNA12 and GNA13.</text>
</comment>
<dbReference type="GO" id="GO:0005856">
    <property type="term" value="C:cytoskeleton"/>
    <property type="evidence" value="ECO:0007669"/>
    <property type="project" value="UniProtKB-SubCell"/>
</dbReference>
<evidence type="ECO:0000256" key="10">
    <source>
        <dbReference type="SAM" id="Coils"/>
    </source>
</evidence>
<evidence type="ECO:0000256" key="4">
    <source>
        <dbReference type="ARBA" id="ARBA00023212"/>
    </source>
</evidence>
<dbReference type="EnsemblMetazoa" id="SMAR008283-RA">
    <property type="protein sequence ID" value="SMAR008283-PA"/>
    <property type="gene ID" value="SMAR008283"/>
</dbReference>
<accession>T1J3W0</accession>
<dbReference type="FunFam" id="3.30.420.210:FF:000003">
    <property type="entry name" value="UBX domain protein 11"/>
    <property type="match status" value="1"/>
</dbReference>
<dbReference type="STRING" id="126957.T1J3W0"/>
<dbReference type="OMA" id="DFELMSA"/>